<organism evidence="3 4">
    <name type="scientific">Paenirhodobacter hankyongi</name>
    <dbReference type="NCBI Taxonomy" id="2294033"/>
    <lineage>
        <taxon>Bacteria</taxon>
        <taxon>Pseudomonadati</taxon>
        <taxon>Pseudomonadota</taxon>
        <taxon>Alphaproteobacteria</taxon>
        <taxon>Rhodobacterales</taxon>
        <taxon>Rhodobacter group</taxon>
        <taxon>Paenirhodobacter</taxon>
    </lineage>
</organism>
<dbReference type="InterPro" id="IPR055592">
    <property type="entry name" value="DUF7168"/>
</dbReference>
<keyword evidence="4" id="KW-1185">Reference proteome</keyword>
<evidence type="ECO:0000313" key="3">
    <source>
        <dbReference type="EMBL" id="RLL62866.1"/>
    </source>
</evidence>
<dbReference type="Pfam" id="PF10979">
    <property type="entry name" value="DUF2786"/>
    <property type="match status" value="1"/>
</dbReference>
<name>A0A421BKE0_9RHOB</name>
<evidence type="ECO:0000259" key="2">
    <source>
        <dbReference type="Pfam" id="PF23771"/>
    </source>
</evidence>
<feature type="domain" description="DUF7168" evidence="2">
    <location>
        <begin position="106"/>
        <end position="177"/>
    </location>
</feature>
<reference evidence="3 4" key="1">
    <citation type="submission" date="2018-10" db="EMBL/GenBank/DDBJ databases">
        <title>Rhodobacter sp . BO-81.</title>
        <authorList>
            <person name="Im W.T."/>
        </authorList>
    </citation>
    <scope>NUCLEOTIDE SEQUENCE [LARGE SCALE GENOMIC DNA]</scope>
    <source>
        <strain evidence="3 4">BO-81</strain>
    </source>
</reference>
<proteinExistence type="predicted"/>
<gene>
    <name evidence="3" type="ORF">DYS74_16195</name>
</gene>
<evidence type="ECO:0000259" key="1">
    <source>
        <dbReference type="Pfam" id="PF10979"/>
    </source>
</evidence>
<dbReference type="InterPro" id="IPR024498">
    <property type="entry name" value="DUF2786"/>
</dbReference>
<dbReference type="AlphaFoldDB" id="A0A421BKE0"/>
<dbReference type="Pfam" id="PF23771">
    <property type="entry name" value="DUF7168"/>
    <property type="match status" value="1"/>
</dbReference>
<dbReference type="EMBL" id="RCHI01000019">
    <property type="protein sequence ID" value="RLL62866.1"/>
    <property type="molecule type" value="Genomic_DNA"/>
</dbReference>
<accession>A0A421BKE0</accession>
<feature type="domain" description="DUF2786" evidence="1">
    <location>
        <begin position="19"/>
        <end position="57"/>
    </location>
</feature>
<dbReference type="Proteomes" id="UP000279673">
    <property type="component" value="Unassembled WGS sequence"/>
</dbReference>
<comment type="caution">
    <text evidence="3">The sequence shown here is derived from an EMBL/GenBank/DDBJ whole genome shotgun (WGS) entry which is preliminary data.</text>
</comment>
<evidence type="ECO:0000313" key="4">
    <source>
        <dbReference type="Proteomes" id="UP000279673"/>
    </source>
</evidence>
<protein>
    <submittedName>
        <fullName evidence="3">DUF2786 domain-containing protein</fullName>
    </submittedName>
</protein>
<sequence length="251" mass="28115">MGRSRPRRDQERRMTREEAIARIRALRARAADEASSEAEAAAAAARASRIILQFEVTEEELIERGVGGVTEAEHNAGRRYAHPTLEEAATEIGMYAECNPLWRRGANVWVGQPEDVEFALYLCEMIQGAAERAYLNHWKARFFSAPGAHYRKSFLLGFGRSIAERLMSLVSERRRNRRARQGGSTDLVVVKNALIDAYMTENYPDIGHIRRRARKDPDHRAYLSGYVDAAGVNLERPLCSTPEAGKIGSAA</sequence>